<protein>
    <submittedName>
        <fullName evidence="1">Secretion permease</fullName>
    </submittedName>
</protein>
<dbReference type="PROSITE" id="PS00543">
    <property type="entry name" value="HLYD_FAMILY"/>
    <property type="match status" value="1"/>
</dbReference>
<evidence type="ECO:0000313" key="1">
    <source>
        <dbReference type="EMBL" id="CDL26725.1"/>
    </source>
</evidence>
<proteinExistence type="predicted"/>
<dbReference type="GO" id="GO:0016020">
    <property type="term" value="C:membrane"/>
    <property type="evidence" value="ECO:0007669"/>
    <property type="project" value="InterPro"/>
</dbReference>
<reference evidence="1 2" key="1">
    <citation type="submission" date="2013-10" db="EMBL/GenBank/DDBJ databases">
        <title>Antibiotic resistance diversity of beta-lactamase producers in the General Hospital Vienna.</title>
        <authorList>
            <person name="Barisic I."/>
            <person name="Mitteregger D."/>
            <person name="Hirschl A.M."/>
            <person name="Noehammer C."/>
            <person name="Wiesinger-Mayr H."/>
        </authorList>
    </citation>
    <scope>NUCLEOTIDE SEQUENCE [LARGE SCALE GENOMIC DNA]</scope>
    <source>
        <strain evidence="1 2">ISC7</strain>
    </source>
</reference>
<comment type="caution">
    <text evidence="1">The sequence shown here is derived from an EMBL/GenBank/DDBJ whole genome shotgun (WGS) entry which is preliminary data.</text>
</comment>
<dbReference type="GO" id="GO:0009306">
    <property type="term" value="P:protein secretion"/>
    <property type="evidence" value="ECO:0007669"/>
    <property type="project" value="InterPro"/>
</dbReference>
<evidence type="ECO:0000313" key="2">
    <source>
        <dbReference type="Proteomes" id="UP000019199"/>
    </source>
</evidence>
<accession>W1EYV7</accession>
<dbReference type="InterPro" id="IPR006144">
    <property type="entry name" value="Secretion_HlyD_CS"/>
</dbReference>
<organism evidence="1 2">
    <name type="scientific">Escherichia coli ISC7</name>
    <dbReference type="NCBI Taxonomy" id="1432555"/>
    <lineage>
        <taxon>Bacteria</taxon>
        <taxon>Pseudomonadati</taxon>
        <taxon>Pseudomonadota</taxon>
        <taxon>Gammaproteobacteria</taxon>
        <taxon>Enterobacterales</taxon>
        <taxon>Enterobacteriaceae</taxon>
        <taxon>Escherichia</taxon>
    </lineage>
</organism>
<sequence>MTYKGAPQNTPGASVPWYKVIATPEKQIIRYDEKYLPLENGMKAESTLFLEKRRIYQWMLSPFYDMKHSATGPIND</sequence>
<dbReference type="Proteomes" id="UP000019199">
    <property type="component" value="Unassembled WGS sequence"/>
</dbReference>
<name>W1EYV7_ECOLX</name>
<dbReference type="EMBL" id="CBWN010000066">
    <property type="protein sequence ID" value="CDL26725.1"/>
    <property type="molecule type" value="Genomic_DNA"/>
</dbReference>
<dbReference type="AlphaFoldDB" id="W1EYV7"/>